<dbReference type="InterPro" id="IPR019681">
    <property type="entry name" value="DUF2530"/>
</dbReference>
<accession>A0A1H4NAQ1</accession>
<sequence>MNLQGNEPGNAVSAPELPRAATEPRPVVIAGTIAFAVALVVALLARETFGDAWVVCACGVGVGIFGATVLTLQRRAALRGDRGAQRGLV</sequence>
<keyword evidence="1" id="KW-1133">Transmembrane helix</keyword>
<keyword evidence="3" id="KW-1185">Reference proteome</keyword>
<dbReference type="Pfam" id="PF10745">
    <property type="entry name" value="DUF2530"/>
    <property type="match status" value="1"/>
</dbReference>
<dbReference type="RefSeq" id="WP_068627131.1">
    <property type="nucleotide sequence ID" value="NZ_CBDRGN010000004.1"/>
</dbReference>
<evidence type="ECO:0000313" key="2">
    <source>
        <dbReference type="EMBL" id="SEB92490.1"/>
    </source>
</evidence>
<organism evidence="2 3">
    <name type="scientific">Tsukamurella tyrosinosolvens</name>
    <dbReference type="NCBI Taxonomy" id="57704"/>
    <lineage>
        <taxon>Bacteria</taxon>
        <taxon>Bacillati</taxon>
        <taxon>Actinomycetota</taxon>
        <taxon>Actinomycetes</taxon>
        <taxon>Mycobacteriales</taxon>
        <taxon>Tsukamurellaceae</taxon>
        <taxon>Tsukamurella</taxon>
    </lineage>
</organism>
<feature type="transmembrane region" description="Helical" evidence="1">
    <location>
        <begin position="52"/>
        <end position="72"/>
    </location>
</feature>
<dbReference type="GeneID" id="300995317"/>
<dbReference type="EMBL" id="FNSA01000003">
    <property type="protein sequence ID" value="SEB92490.1"/>
    <property type="molecule type" value="Genomic_DNA"/>
</dbReference>
<proteinExistence type="predicted"/>
<evidence type="ECO:0008006" key="4">
    <source>
        <dbReference type="Google" id="ProtNLM"/>
    </source>
</evidence>
<evidence type="ECO:0000313" key="3">
    <source>
        <dbReference type="Proteomes" id="UP000182241"/>
    </source>
</evidence>
<reference evidence="3" key="1">
    <citation type="submission" date="2016-10" db="EMBL/GenBank/DDBJ databases">
        <authorList>
            <person name="Varghese N."/>
            <person name="Submissions S."/>
        </authorList>
    </citation>
    <scope>NUCLEOTIDE SEQUENCE [LARGE SCALE GENOMIC DNA]</scope>
    <source>
        <strain evidence="3">DSM 44234</strain>
    </source>
</reference>
<name>A0A1H4NAQ1_TSUTY</name>
<gene>
    <name evidence="2" type="ORF">SAMN04489793_1116</name>
</gene>
<evidence type="ECO:0000256" key="1">
    <source>
        <dbReference type="SAM" id="Phobius"/>
    </source>
</evidence>
<dbReference type="Proteomes" id="UP000182241">
    <property type="component" value="Unassembled WGS sequence"/>
</dbReference>
<dbReference type="AlphaFoldDB" id="A0A1H4NAQ1"/>
<dbReference type="OrthoDB" id="4774615at2"/>
<keyword evidence="1" id="KW-0812">Transmembrane</keyword>
<keyword evidence="1" id="KW-0472">Membrane</keyword>
<feature type="transmembrane region" description="Helical" evidence="1">
    <location>
        <begin position="27"/>
        <end position="46"/>
    </location>
</feature>
<protein>
    <recommendedName>
        <fullName evidence="4">DUF2530 domain-containing protein</fullName>
    </recommendedName>
</protein>